<reference evidence="5 7" key="2">
    <citation type="submission" date="2021-04" db="EMBL/GenBank/DDBJ databases">
        <title>Isolation of newly marine bacteria for enzymatic activity.</title>
        <authorList>
            <person name="Hadi W.A.M."/>
            <person name="Nair A.J.J."/>
            <person name="Edwin B.T."/>
        </authorList>
    </citation>
    <scope>NUCLEOTIDE SEQUENCE [LARGE SCALE GENOMIC DNA]</scope>
    <source>
        <strain evidence="5 7">B28A</strain>
    </source>
</reference>
<sequence>MKKNRFVVVITVAIFSGILLNSHPVFAEGQTYDSDAVVNFVPSQDVTPPVDPSNPDPENPVTPIDPTNPSGPNPETAGPLSIDYASSLHFGENKISTKNEVYDAKAQAFTGGSEGPNYVQVTDNRGTETGWSLQVKQNGQFVSTSGHELTGAKITFKQAQINTISTSPKPSQLKDTFSLTPDGTGAAEQVVSAGNGEGAGTYVYAFGTDETKSESISLEVPGSTTKLAEAYKTSFTWTLTDVPANDNTGQL</sequence>
<evidence type="ECO:0000313" key="5">
    <source>
        <dbReference type="EMBL" id="MBR8691635.1"/>
    </source>
</evidence>
<protein>
    <submittedName>
        <fullName evidence="4">Cell surface protein</fullName>
    </submittedName>
    <submittedName>
        <fullName evidence="5">WxL domain-containing protein</fullName>
    </submittedName>
</protein>
<dbReference type="InterPro" id="IPR027994">
    <property type="entry name" value="WxL_dom"/>
</dbReference>
<feature type="region of interest" description="Disordered" evidence="1">
    <location>
        <begin position="42"/>
        <end position="80"/>
    </location>
</feature>
<reference evidence="4 6" key="1">
    <citation type="submission" date="2015-07" db="EMBL/GenBank/DDBJ databases">
        <title>Bacillus zhangzhouensis sp. nov. and Bacillus nanhaiticus sp. nov.</title>
        <authorList>
            <person name="Liu Y."/>
            <person name="Lai Q."/>
            <person name="Shao Z."/>
        </authorList>
    </citation>
    <scope>NUCLEOTIDE SEQUENCE [LARGE SCALE GENOMIC DNA]</scope>
    <source>
        <strain evidence="4 6">NH7I_1</strain>
    </source>
</reference>
<dbReference type="Pfam" id="PF13731">
    <property type="entry name" value="WxL"/>
    <property type="match status" value="1"/>
</dbReference>
<dbReference type="AlphaFoldDB" id="A0ABD4QNX5"/>
<name>A0ABD4QNX5_9BACI</name>
<keyword evidence="2" id="KW-0732">Signal</keyword>
<evidence type="ECO:0000256" key="2">
    <source>
        <dbReference type="SAM" id="SignalP"/>
    </source>
</evidence>
<evidence type="ECO:0000313" key="4">
    <source>
        <dbReference type="EMBL" id="KPN12693.1"/>
    </source>
</evidence>
<evidence type="ECO:0000256" key="1">
    <source>
        <dbReference type="SAM" id="MobiDB-lite"/>
    </source>
</evidence>
<dbReference type="EMBL" id="LGYN01000030">
    <property type="protein sequence ID" value="KPN12693.1"/>
    <property type="molecule type" value="Genomic_DNA"/>
</dbReference>
<comment type="caution">
    <text evidence="5">The sequence shown here is derived from an EMBL/GenBank/DDBJ whole genome shotgun (WGS) entry which is preliminary data.</text>
</comment>
<gene>
    <name evidence="4" type="ORF">AKG37_15205</name>
    <name evidence="5" type="ORF">KCQ59_17760</name>
</gene>
<dbReference type="Proteomes" id="UP000676804">
    <property type="component" value="Unassembled WGS sequence"/>
</dbReference>
<dbReference type="EMBL" id="JAGQFH010000030">
    <property type="protein sequence ID" value="MBR8691635.1"/>
    <property type="molecule type" value="Genomic_DNA"/>
</dbReference>
<evidence type="ECO:0000313" key="6">
    <source>
        <dbReference type="Proteomes" id="UP000050272"/>
    </source>
</evidence>
<proteinExistence type="predicted"/>
<keyword evidence="6" id="KW-1185">Reference proteome</keyword>
<accession>A0ABD4QNX5</accession>
<evidence type="ECO:0000259" key="3">
    <source>
        <dbReference type="Pfam" id="PF13731"/>
    </source>
</evidence>
<feature type="compositionally biased region" description="Pro residues" evidence="1">
    <location>
        <begin position="49"/>
        <end position="60"/>
    </location>
</feature>
<evidence type="ECO:0000313" key="7">
    <source>
        <dbReference type="Proteomes" id="UP000676804"/>
    </source>
</evidence>
<dbReference type="Proteomes" id="UP000050272">
    <property type="component" value="Unassembled WGS sequence"/>
</dbReference>
<feature type="domain" description="WxL" evidence="3">
    <location>
        <begin position="28"/>
        <end position="243"/>
    </location>
</feature>
<organism evidence="5 7">
    <name type="scientific">Bacillus australimaris</name>
    <dbReference type="NCBI Taxonomy" id="1326968"/>
    <lineage>
        <taxon>Bacteria</taxon>
        <taxon>Bacillati</taxon>
        <taxon>Bacillota</taxon>
        <taxon>Bacilli</taxon>
        <taxon>Bacillales</taxon>
        <taxon>Bacillaceae</taxon>
        <taxon>Bacillus</taxon>
    </lineage>
</organism>
<feature type="chain" id="PRO_5044725695" evidence="2">
    <location>
        <begin position="28"/>
        <end position="251"/>
    </location>
</feature>
<dbReference type="RefSeq" id="WP_060699989.1">
    <property type="nucleotide sequence ID" value="NZ_JAGQFH010000030.1"/>
</dbReference>
<feature type="signal peptide" evidence="2">
    <location>
        <begin position="1"/>
        <end position="27"/>
    </location>
</feature>